<feature type="region of interest" description="Disordered" evidence="1">
    <location>
        <begin position="171"/>
        <end position="203"/>
    </location>
</feature>
<feature type="chain" id="PRO_5002708288" evidence="2">
    <location>
        <begin position="33"/>
        <end position="203"/>
    </location>
</feature>
<dbReference type="HOGENOM" id="CLU_1347850_0_0_5"/>
<gene>
    <name evidence="3" type="ordered locus">Plav_2944</name>
</gene>
<evidence type="ECO:0000256" key="1">
    <source>
        <dbReference type="SAM" id="MobiDB-lite"/>
    </source>
</evidence>
<name>A7HXB8_PARL1</name>
<protein>
    <submittedName>
        <fullName evidence="3">Uncharacterized protein</fullName>
    </submittedName>
</protein>
<evidence type="ECO:0000313" key="3">
    <source>
        <dbReference type="EMBL" id="ABS64551.1"/>
    </source>
</evidence>
<reference evidence="3 4" key="1">
    <citation type="journal article" date="2011" name="Stand. Genomic Sci.">
        <title>Complete genome sequence of Parvibaculum lavamentivorans type strain (DS-1(T)).</title>
        <authorList>
            <person name="Schleheck D."/>
            <person name="Weiss M."/>
            <person name="Pitluck S."/>
            <person name="Bruce D."/>
            <person name="Land M.L."/>
            <person name="Han S."/>
            <person name="Saunders E."/>
            <person name="Tapia R."/>
            <person name="Detter C."/>
            <person name="Brettin T."/>
            <person name="Han J."/>
            <person name="Woyke T."/>
            <person name="Goodwin L."/>
            <person name="Pennacchio L."/>
            <person name="Nolan M."/>
            <person name="Cook A.M."/>
            <person name="Kjelleberg S."/>
            <person name="Thomas T."/>
        </authorList>
    </citation>
    <scope>NUCLEOTIDE SEQUENCE [LARGE SCALE GENOMIC DNA]</scope>
    <source>
        <strain evidence="4">DS-1 / DSM 13023 / NCIMB 13966</strain>
    </source>
</reference>
<dbReference type="EMBL" id="CP000774">
    <property type="protein sequence ID" value="ABS64551.1"/>
    <property type="molecule type" value="Genomic_DNA"/>
</dbReference>
<evidence type="ECO:0000256" key="2">
    <source>
        <dbReference type="SAM" id="SignalP"/>
    </source>
</evidence>
<proteinExistence type="predicted"/>
<accession>A7HXB8</accession>
<feature type="signal peptide" evidence="2">
    <location>
        <begin position="1"/>
        <end position="32"/>
    </location>
</feature>
<keyword evidence="2" id="KW-0732">Signal</keyword>
<dbReference type="Proteomes" id="UP000006377">
    <property type="component" value="Chromosome"/>
</dbReference>
<dbReference type="AlphaFoldDB" id="A7HXB8"/>
<dbReference type="STRING" id="402881.Plav_2944"/>
<sequence>MSDVASGLRVKTMLKACGAALMVATLASGCSAISDDAKPEAVYGGTPAPAPEGAAFPDLRDVPTERPAALPLEERKGLAEGLVADRERAQHSDQVLRGGTEAPAPAPVVNRPTPVPALDDVPAGTQDKQSLYRDAPVLPLPERGGHRDYSAVLKTQTAAMETAEAEVMTEDGAAAAEPAVDTGPEVTPAPTKRVDVKPSAGQP</sequence>
<dbReference type="RefSeq" id="WP_012111867.1">
    <property type="nucleotide sequence ID" value="NC_009719.1"/>
</dbReference>
<organism evidence="3 4">
    <name type="scientific">Parvibaculum lavamentivorans (strain DS-1 / DSM 13023 / NCIMB 13966)</name>
    <dbReference type="NCBI Taxonomy" id="402881"/>
    <lineage>
        <taxon>Bacteria</taxon>
        <taxon>Pseudomonadati</taxon>
        <taxon>Pseudomonadota</taxon>
        <taxon>Alphaproteobacteria</taxon>
        <taxon>Hyphomicrobiales</taxon>
        <taxon>Parvibaculaceae</taxon>
        <taxon>Parvibaculum</taxon>
    </lineage>
</organism>
<keyword evidence="4" id="KW-1185">Reference proteome</keyword>
<feature type="region of interest" description="Disordered" evidence="1">
    <location>
        <begin position="89"/>
        <end position="144"/>
    </location>
</feature>
<evidence type="ECO:0000313" key="4">
    <source>
        <dbReference type="Proteomes" id="UP000006377"/>
    </source>
</evidence>
<dbReference type="KEGG" id="pla:Plav_2944"/>